<feature type="region of interest" description="Disordered" evidence="1">
    <location>
        <begin position="24"/>
        <end position="77"/>
    </location>
</feature>
<gene>
    <name evidence="2" type="ORF">SLS60_002053</name>
</gene>
<reference evidence="2 3" key="1">
    <citation type="submission" date="2024-02" db="EMBL/GenBank/DDBJ databases">
        <title>De novo assembly and annotation of 12 fungi associated with fruit tree decline syndrome in Ontario, Canada.</title>
        <authorList>
            <person name="Sulman M."/>
            <person name="Ellouze W."/>
            <person name="Ilyukhin E."/>
        </authorList>
    </citation>
    <scope>NUCLEOTIDE SEQUENCE [LARGE SCALE GENOMIC DNA]</scope>
    <source>
        <strain evidence="2 3">M42-189</strain>
    </source>
</reference>
<dbReference type="Proteomes" id="UP001521785">
    <property type="component" value="Unassembled WGS sequence"/>
</dbReference>
<keyword evidence="3" id="KW-1185">Reference proteome</keyword>
<proteinExistence type="predicted"/>
<protein>
    <submittedName>
        <fullName evidence="2">Uncharacterized protein</fullName>
    </submittedName>
</protein>
<dbReference type="EMBL" id="JAKJXO020000002">
    <property type="protein sequence ID" value="KAL1610386.1"/>
    <property type="molecule type" value="Genomic_DNA"/>
</dbReference>
<accession>A0ABR3S127</accession>
<evidence type="ECO:0000256" key="1">
    <source>
        <dbReference type="SAM" id="MobiDB-lite"/>
    </source>
</evidence>
<evidence type="ECO:0000313" key="2">
    <source>
        <dbReference type="EMBL" id="KAL1610386.1"/>
    </source>
</evidence>
<sequence>MARKDLLKKAFRNNFLRKSVADLKSLGAEKARPKPRHASSTSLRSMYEDTSPVPSTPPTNTDGVHAQEKPTVQKGGISSESAASFYAVSETANISRESVAEWLQNVPKDAAQMSSSEIRREIEKADAVHKDQVLRNHEQLLSAYHDLVFTSQEMLLSHLDTIDTTLTLLDVMEALSPHAQMLRQEMLEKKDLCESKLAEMKTKARTKLVNTG</sequence>
<feature type="compositionally biased region" description="Low complexity" evidence="1">
    <location>
        <begin position="50"/>
        <end position="61"/>
    </location>
</feature>
<name>A0ABR3S127_9PLEO</name>
<comment type="caution">
    <text evidence="2">The sequence shown here is derived from an EMBL/GenBank/DDBJ whole genome shotgun (WGS) entry which is preliminary data.</text>
</comment>
<organism evidence="2 3">
    <name type="scientific">Paraconiothyrium brasiliense</name>
    <dbReference type="NCBI Taxonomy" id="300254"/>
    <lineage>
        <taxon>Eukaryota</taxon>
        <taxon>Fungi</taxon>
        <taxon>Dikarya</taxon>
        <taxon>Ascomycota</taxon>
        <taxon>Pezizomycotina</taxon>
        <taxon>Dothideomycetes</taxon>
        <taxon>Pleosporomycetidae</taxon>
        <taxon>Pleosporales</taxon>
        <taxon>Massarineae</taxon>
        <taxon>Didymosphaeriaceae</taxon>
        <taxon>Paraconiothyrium</taxon>
    </lineage>
</organism>
<evidence type="ECO:0000313" key="3">
    <source>
        <dbReference type="Proteomes" id="UP001521785"/>
    </source>
</evidence>